<keyword evidence="2" id="KW-1185">Reference proteome</keyword>
<organism evidence="1 2">
    <name type="scientific">Paramecium primaurelia</name>
    <dbReference type="NCBI Taxonomy" id="5886"/>
    <lineage>
        <taxon>Eukaryota</taxon>
        <taxon>Sar</taxon>
        <taxon>Alveolata</taxon>
        <taxon>Ciliophora</taxon>
        <taxon>Intramacronucleata</taxon>
        <taxon>Oligohymenophorea</taxon>
        <taxon>Peniculida</taxon>
        <taxon>Parameciidae</taxon>
        <taxon>Paramecium</taxon>
    </lineage>
</organism>
<accession>A0A8S1QFE3</accession>
<sequence>MNAQKFYYGDDVIEKSKDYLFQVQTNNSIGSQSGKRMIIKQITKNSSQPNLGSSQFNGIKNITEYNTDQTGIDILNKRRTFIFQKEPQEQDHSGVVQSSKIKIIKVPFKKIQTSCENLQIKNLKTHSHMNSFDKDQQFLQSLLFQDQKKEERIIKSKLTRSQLLMHAQTQNSEISLEQGFKYTTQSSFRRESQKELKDKKLSEYKQYSYKLVMAFDYMLQIIRKENKLENLLNNVQQFAGFMNLTYNLTNLPLNINGLEQMLKTPKYLLKTLKPFIPQNLEKLLFEDQECQKFRSLTFPFQLFYILFNQSELIDISMNSVVKFIIKQPKDCQELYHQIVKILLNQNCNQQEFQLIQQLFEKYYSLNYESLLNEAYSYYKIQVEYEYVKQLYCFCIKVQEALSQKILNEGKKKQIYDKGFDFKAALKNIKCKDINHNNLFVQSIPQKHQINIQLDNFEQKFGKINTISNIQREHAKLADMKHNQLFEKILKLQQH</sequence>
<protein>
    <submittedName>
        <fullName evidence="1">Uncharacterized protein</fullName>
    </submittedName>
</protein>
<evidence type="ECO:0000313" key="1">
    <source>
        <dbReference type="EMBL" id="CAD8113976.1"/>
    </source>
</evidence>
<dbReference type="AlphaFoldDB" id="A0A8S1QFE3"/>
<name>A0A8S1QFE3_PARPR</name>
<dbReference type="Proteomes" id="UP000688137">
    <property type="component" value="Unassembled WGS sequence"/>
</dbReference>
<reference evidence="1" key="1">
    <citation type="submission" date="2021-01" db="EMBL/GenBank/DDBJ databases">
        <authorList>
            <consortium name="Genoscope - CEA"/>
            <person name="William W."/>
        </authorList>
    </citation>
    <scope>NUCLEOTIDE SEQUENCE</scope>
</reference>
<proteinExistence type="predicted"/>
<dbReference type="EMBL" id="CAJJDM010000162">
    <property type="protein sequence ID" value="CAD8113976.1"/>
    <property type="molecule type" value="Genomic_DNA"/>
</dbReference>
<gene>
    <name evidence="1" type="ORF">PPRIM_AZ9-3.1.T1570085</name>
</gene>
<evidence type="ECO:0000313" key="2">
    <source>
        <dbReference type="Proteomes" id="UP000688137"/>
    </source>
</evidence>
<comment type="caution">
    <text evidence="1">The sequence shown here is derived from an EMBL/GenBank/DDBJ whole genome shotgun (WGS) entry which is preliminary data.</text>
</comment>